<keyword evidence="1" id="KW-0732">Signal</keyword>
<dbReference type="PROSITE" id="PS60000">
    <property type="entry name" value="CHITOSANASE_46_80"/>
    <property type="match status" value="1"/>
</dbReference>
<keyword evidence="2" id="KW-1185">Reference proteome</keyword>
<reference evidence="3" key="1">
    <citation type="submission" date="2025-08" db="UniProtKB">
        <authorList>
            <consortium name="RefSeq"/>
        </authorList>
    </citation>
    <scope>IDENTIFICATION</scope>
    <source>
        <strain evidence="3">Airmid</strain>
    </source>
</reference>
<dbReference type="RefSeq" id="XP_027205040.1">
    <property type="nucleotide sequence ID" value="XM_027349239.1"/>
</dbReference>
<feature type="chain" id="PRO_5027909040" evidence="1">
    <location>
        <begin position="19"/>
        <end position="259"/>
    </location>
</feature>
<dbReference type="SUPFAM" id="SSF53955">
    <property type="entry name" value="Lysozyme-like"/>
    <property type="match status" value="1"/>
</dbReference>
<dbReference type="InterPro" id="IPR000400">
    <property type="entry name" value="Glyco_hydro_46"/>
</dbReference>
<dbReference type="Gene3D" id="3.30.386.10">
    <property type="entry name" value="Chitosanase, subunit A, domain 2"/>
    <property type="match status" value="1"/>
</dbReference>
<protein>
    <submittedName>
        <fullName evidence="3">Uncharacterized protein LOC113798671</fullName>
    </submittedName>
</protein>
<dbReference type="InParanoid" id="A0A6P6YIE0"/>
<dbReference type="GO" id="GO:0005576">
    <property type="term" value="C:extracellular region"/>
    <property type="evidence" value="ECO:0007669"/>
    <property type="project" value="InterPro"/>
</dbReference>
<dbReference type="CDD" id="cd00978">
    <property type="entry name" value="chitosanase_GH46"/>
    <property type="match status" value="1"/>
</dbReference>
<dbReference type="Gene3D" id="1.20.141.10">
    <property type="entry name" value="Chitosanase, subunit A, domain 1"/>
    <property type="match status" value="1"/>
</dbReference>
<dbReference type="Pfam" id="PF01374">
    <property type="entry name" value="Glyco_hydro_46"/>
    <property type="match status" value="1"/>
</dbReference>
<evidence type="ECO:0000313" key="3">
    <source>
        <dbReference type="RefSeq" id="XP_027205040.1"/>
    </source>
</evidence>
<evidence type="ECO:0000256" key="1">
    <source>
        <dbReference type="SAM" id="SignalP"/>
    </source>
</evidence>
<sequence length="259" mass="29845">MKFSATFIIGFLLANVMAEMTIIEKHRCEQYTSIFENDTTELQYSYCENIFDGRGYTSGRAGFCTGCGDALNVIIHYTAYKPNNPLAKFIPILKRLSIGNGNINQLNGYCEAWKQASNDYLFRQFQDYINDLLYYVPAMNGAKRMNITTALGKCSLYDTIIQHGGGNDNDSFDAILNRTKIQMNGPVTGKNNEPKWIEKFLEIRKNVLLMPKNNAYRSSWSKTTDRVNFLLQLVRQNNWNMDQLPIRVKTRYHDQTIYS</sequence>
<dbReference type="GO" id="GO:0016977">
    <property type="term" value="F:chitosanase activity"/>
    <property type="evidence" value="ECO:0007669"/>
    <property type="project" value="InterPro"/>
</dbReference>
<organism evidence="2 3">
    <name type="scientific">Dermatophagoides pteronyssinus</name>
    <name type="common">European house dust mite</name>
    <dbReference type="NCBI Taxonomy" id="6956"/>
    <lineage>
        <taxon>Eukaryota</taxon>
        <taxon>Metazoa</taxon>
        <taxon>Ecdysozoa</taxon>
        <taxon>Arthropoda</taxon>
        <taxon>Chelicerata</taxon>
        <taxon>Arachnida</taxon>
        <taxon>Acari</taxon>
        <taxon>Acariformes</taxon>
        <taxon>Sarcoptiformes</taxon>
        <taxon>Astigmata</taxon>
        <taxon>Psoroptidia</taxon>
        <taxon>Analgoidea</taxon>
        <taxon>Pyroglyphidae</taxon>
        <taxon>Dermatophagoidinae</taxon>
        <taxon>Dermatophagoides</taxon>
    </lineage>
</organism>
<accession>A0A6P6YIE0</accession>
<dbReference type="GO" id="GO:0005975">
    <property type="term" value="P:carbohydrate metabolic process"/>
    <property type="evidence" value="ECO:0007669"/>
    <property type="project" value="InterPro"/>
</dbReference>
<evidence type="ECO:0000313" key="2">
    <source>
        <dbReference type="Proteomes" id="UP000515146"/>
    </source>
</evidence>
<name>A0A6P6YIE0_DERPT</name>
<dbReference type="InterPro" id="IPR023346">
    <property type="entry name" value="Lysozyme-like_dom_sf"/>
</dbReference>
<gene>
    <name evidence="3" type="primary">LOC113798671</name>
</gene>
<dbReference type="KEGG" id="dpte:113798671"/>
<feature type="signal peptide" evidence="1">
    <location>
        <begin position="1"/>
        <end position="18"/>
    </location>
</feature>
<proteinExistence type="predicted"/>
<dbReference type="Proteomes" id="UP000515146">
    <property type="component" value="Unplaced"/>
</dbReference>
<dbReference type="AlphaFoldDB" id="A0A6P6YIE0"/>
<dbReference type="OrthoDB" id="76114at2759"/>
<dbReference type="InterPro" id="IPR023099">
    <property type="entry name" value="Glyco_hydro_46_N"/>
</dbReference>